<dbReference type="EMBL" id="JBIAQY010000001">
    <property type="protein sequence ID" value="MFF3566936.1"/>
    <property type="molecule type" value="Genomic_DNA"/>
</dbReference>
<organism evidence="6 7">
    <name type="scientific">Nocardia jiangxiensis</name>
    <dbReference type="NCBI Taxonomy" id="282685"/>
    <lineage>
        <taxon>Bacteria</taxon>
        <taxon>Bacillati</taxon>
        <taxon>Actinomycetota</taxon>
        <taxon>Actinomycetes</taxon>
        <taxon>Mycobacteriales</taxon>
        <taxon>Nocardiaceae</taxon>
        <taxon>Nocardia</taxon>
    </lineage>
</organism>
<dbReference type="Proteomes" id="UP001601992">
    <property type="component" value="Unassembled WGS sequence"/>
</dbReference>
<protein>
    <submittedName>
        <fullName evidence="6">Protein kinase</fullName>
    </submittedName>
</protein>
<proteinExistence type="predicted"/>
<keyword evidence="7" id="KW-1185">Reference proteome</keyword>
<dbReference type="SUPFAM" id="SSF50998">
    <property type="entry name" value="Quinoprotein alcohol dehydrogenase-like"/>
    <property type="match status" value="2"/>
</dbReference>
<dbReference type="SMART" id="SM00320">
    <property type="entry name" value="WD40"/>
    <property type="match status" value="11"/>
</dbReference>
<sequence length="1200" mass="128087">MVSEDFGSDATEFGSWRVGEVVADLYQVREVVTSGGMGLVYRVWHHGWRVELAVKTPRPELLNSPMRLRDFEAEAEAWVGLGVHPNTVSCAYVRRFDSGVPRVFAEWVDGGSLADAVRNRTLYSGDQERTFGRLLDVAIQFAWGLEHAHGQDLIHQDVKPANVMLTVDGTVKVTDFGLAKARNSAGEVAGMGPDASVLVGFGGMTPAYCSPEQALAVRDASVSLSRATDVWSWAISVWELFAGRPPCRFGQTAGEAFESFVADSGPQIPGIPSMPTRLADLLRKCFAPDPAARPRIGALADALAEVYADLLGEPFPRSRPVAAELLADGLSNKALSLLDLGRPEEAVEAWRQAVAIDPHHLPTVHNFGLYRWRSGLCTGEEVVSDLQAARDTDVGAPVGLGALLLGTVQLERDDERAGDLLRAAAAADPNSPDCAAALAEWERRPPRVVADFDGHADDVSAVAADAEGALVISGDRAGRLLLWSPGQHRPRNILTPKGSPIAALAIDDVGAVGAAIRADRRIELWDLEHGRVRPGHPAMNQENDNVAVAVSGDGRYVATGSASGTIRVWTLDPPRCVATLPGHLGPVTSLALSGDGQTVLSASFRGLDRADGDCTVRSWDVAGGRCLATVTGPARGTLNGKAVHTSPMDVAAVSQDAGWAVVAWWHGPLMLWDASRGTVVSEVPHRLRDLTRLEVHSAGPTVLSAGDASVPIRVWEARTGRCLRTLDAEVSWAVRWVRAATVAGHGRIAVLGGRGIVAVRGLPTTGYLAPWCYARPRSAGELTRTAATFAELVDRARYLAEQEQFASAAAILHSAQQVPGFARHPALREIWAQVGVHGRRSALRSVAALYSFDGRGLLTQPPTLALREDGLVAATGCWTGEVDVWDCLAGKVVHTFDPGEGGAPWDIRFVVDGMSLAVLTSAGTIRQLSLGDWSKRIFDDENGAITAFAATPAGDRILIGDETGTLRLRDLPSGAVLRTLRADDGKIHAVAVSPDGRSLAAFGGTRPDTNRFDGPGDNVIHVWSSDSDRPAWTLPSRWRDESLAFSADGRTLFVYQQMAVGAWDVNTGELRYSRRGDGTATTAIAFSANGIRAVTACAEGLEVWAVATGEVLHTLPMPSSGMVFALSADGSFVVTGGWDRLVRVWDVDSGRCLQTLEGHQAALSQVAPARDGSVLATVDLDSCLRVWELSWDFELPQDSP</sequence>
<gene>
    <name evidence="6" type="ORF">ACFYXQ_04050</name>
</gene>
<dbReference type="InterPro" id="IPR019734">
    <property type="entry name" value="TPR_rpt"/>
</dbReference>
<dbReference type="Pfam" id="PF00400">
    <property type="entry name" value="WD40"/>
    <property type="match status" value="5"/>
</dbReference>
<feature type="repeat" description="WD" evidence="3">
    <location>
        <begin position="1124"/>
        <end position="1155"/>
    </location>
</feature>
<evidence type="ECO:0000259" key="5">
    <source>
        <dbReference type="PROSITE" id="PS50011"/>
    </source>
</evidence>
<reference evidence="6 7" key="1">
    <citation type="submission" date="2024-10" db="EMBL/GenBank/DDBJ databases">
        <title>The Natural Products Discovery Center: Release of the First 8490 Sequenced Strains for Exploring Actinobacteria Biosynthetic Diversity.</title>
        <authorList>
            <person name="Kalkreuter E."/>
            <person name="Kautsar S.A."/>
            <person name="Yang D."/>
            <person name="Bader C.D."/>
            <person name="Teijaro C.N."/>
            <person name="Fluegel L."/>
            <person name="Davis C.M."/>
            <person name="Simpson J.R."/>
            <person name="Lauterbach L."/>
            <person name="Steele A.D."/>
            <person name="Gui C."/>
            <person name="Meng S."/>
            <person name="Li G."/>
            <person name="Viehrig K."/>
            <person name="Ye F."/>
            <person name="Su P."/>
            <person name="Kiefer A.F."/>
            <person name="Nichols A."/>
            <person name="Cepeda A.J."/>
            <person name="Yan W."/>
            <person name="Fan B."/>
            <person name="Jiang Y."/>
            <person name="Adhikari A."/>
            <person name="Zheng C.-J."/>
            <person name="Schuster L."/>
            <person name="Cowan T.M."/>
            <person name="Smanski M.J."/>
            <person name="Chevrette M.G."/>
            <person name="De Carvalho L.P.S."/>
            <person name="Shen B."/>
        </authorList>
    </citation>
    <scope>NUCLEOTIDE SEQUENCE [LARGE SCALE GENOMIC DNA]</scope>
    <source>
        <strain evidence="6 7">NPDC002593</strain>
    </source>
</reference>
<dbReference type="Gene3D" id="3.30.200.20">
    <property type="entry name" value="Phosphorylase Kinase, domain 1"/>
    <property type="match status" value="1"/>
</dbReference>
<dbReference type="PROSITE" id="PS00108">
    <property type="entry name" value="PROTEIN_KINASE_ST"/>
    <property type="match status" value="1"/>
</dbReference>
<dbReference type="InterPro" id="IPR015943">
    <property type="entry name" value="WD40/YVTN_repeat-like_dom_sf"/>
</dbReference>
<dbReference type="InterPro" id="IPR036322">
    <property type="entry name" value="WD40_repeat_dom_sf"/>
</dbReference>
<keyword evidence="4" id="KW-0802">TPR repeat</keyword>
<dbReference type="PROSITE" id="PS00678">
    <property type="entry name" value="WD_REPEATS_1"/>
    <property type="match status" value="2"/>
</dbReference>
<dbReference type="Gene3D" id="1.25.40.10">
    <property type="entry name" value="Tetratricopeptide repeat domain"/>
    <property type="match status" value="1"/>
</dbReference>
<dbReference type="PROSITE" id="PS50294">
    <property type="entry name" value="WD_REPEATS_REGION"/>
    <property type="match status" value="1"/>
</dbReference>
<feature type="repeat" description="WD" evidence="3">
    <location>
        <begin position="538"/>
        <end position="579"/>
    </location>
</feature>
<dbReference type="GO" id="GO:0016301">
    <property type="term" value="F:kinase activity"/>
    <property type="evidence" value="ECO:0007669"/>
    <property type="project" value="UniProtKB-KW"/>
</dbReference>
<dbReference type="PANTHER" id="PTHR22847">
    <property type="entry name" value="WD40 REPEAT PROTEIN"/>
    <property type="match status" value="1"/>
</dbReference>
<dbReference type="PROSITE" id="PS50082">
    <property type="entry name" value="WD_REPEATS_2"/>
    <property type="match status" value="4"/>
</dbReference>
<dbReference type="Gene3D" id="2.130.10.10">
    <property type="entry name" value="YVTN repeat-like/Quinoprotein amine dehydrogenase"/>
    <property type="match status" value="4"/>
</dbReference>
<dbReference type="RefSeq" id="WP_387402589.1">
    <property type="nucleotide sequence ID" value="NZ_JBIAQY010000001.1"/>
</dbReference>
<dbReference type="PROSITE" id="PS50005">
    <property type="entry name" value="TPR"/>
    <property type="match status" value="1"/>
</dbReference>
<dbReference type="InterPro" id="IPR001680">
    <property type="entry name" value="WD40_rpt"/>
</dbReference>
<dbReference type="Gene3D" id="1.10.510.10">
    <property type="entry name" value="Transferase(Phosphotransferase) domain 1"/>
    <property type="match status" value="1"/>
</dbReference>
<feature type="repeat" description="TPR" evidence="4">
    <location>
        <begin position="327"/>
        <end position="360"/>
    </location>
</feature>
<dbReference type="SUPFAM" id="SSF56112">
    <property type="entry name" value="Protein kinase-like (PK-like)"/>
    <property type="match status" value="1"/>
</dbReference>
<dbReference type="PANTHER" id="PTHR22847:SF637">
    <property type="entry name" value="WD REPEAT DOMAIN 5B"/>
    <property type="match status" value="1"/>
</dbReference>
<dbReference type="InterPro" id="IPR000719">
    <property type="entry name" value="Prot_kinase_dom"/>
</dbReference>
<evidence type="ECO:0000313" key="6">
    <source>
        <dbReference type="EMBL" id="MFF3566936.1"/>
    </source>
</evidence>
<evidence type="ECO:0000256" key="2">
    <source>
        <dbReference type="ARBA" id="ARBA00022737"/>
    </source>
</evidence>
<dbReference type="InterPro" id="IPR011990">
    <property type="entry name" value="TPR-like_helical_dom_sf"/>
</dbReference>
<keyword evidence="1 3" id="KW-0853">WD repeat</keyword>
<dbReference type="CDD" id="cd14014">
    <property type="entry name" value="STKc_PknB_like"/>
    <property type="match status" value="1"/>
</dbReference>
<feature type="repeat" description="WD" evidence="3">
    <location>
        <begin position="452"/>
        <end position="484"/>
    </location>
</feature>
<keyword evidence="2" id="KW-0677">Repeat</keyword>
<dbReference type="SUPFAM" id="SSF50978">
    <property type="entry name" value="WD40 repeat-like"/>
    <property type="match status" value="1"/>
</dbReference>
<keyword evidence="6" id="KW-0808">Transferase</keyword>
<dbReference type="SMART" id="SM00028">
    <property type="entry name" value="TPR"/>
    <property type="match status" value="1"/>
</dbReference>
<name>A0ABW6RSF5_9NOCA</name>
<comment type="caution">
    <text evidence="6">The sequence shown here is derived from an EMBL/GenBank/DDBJ whole genome shotgun (WGS) entry which is preliminary data.</text>
</comment>
<evidence type="ECO:0000256" key="4">
    <source>
        <dbReference type="PROSITE-ProRule" id="PRU00339"/>
    </source>
</evidence>
<dbReference type="InterPro" id="IPR019775">
    <property type="entry name" value="WD40_repeat_CS"/>
</dbReference>
<feature type="repeat" description="WD" evidence="3">
    <location>
        <begin position="1156"/>
        <end position="1190"/>
    </location>
</feature>
<dbReference type="SUPFAM" id="SSF48452">
    <property type="entry name" value="TPR-like"/>
    <property type="match status" value="1"/>
</dbReference>
<evidence type="ECO:0000256" key="3">
    <source>
        <dbReference type="PROSITE-ProRule" id="PRU00221"/>
    </source>
</evidence>
<dbReference type="Pfam" id="PF00069">
    <property type="entry name" value="Pkinase"/>
    <property type="match status" value="1"/>
</dbReference>
<dbReference type="InterPro" id="IPR008271">
    <property type="entry name" value="Ser/Thr_kinase_AS"/>
</dbReference>
<evidence type="ECO:0000256" key="1">
    <source>
        <dbReference type="ARBA" id="ARBA00022574"/>
    </source>
</evidence>
<evidence type="ECO:0000313" key="7">
    <source>
        <dbReference type="Proteomes" id="UP001601992"/>
    </source>
</evidence>
<dbReference type="InterPro" id="IPR011047">
    <property type="entry name" value="Quinoprotein_ADH-like_sf"/>
</dbReference>
<accession>A0ABW6RSF5</accession>
<feature type="domain" description="Protein kinase" evidence="5">
    <location>
        <begin position="26"/>
        <end position="308"/>
    </location>
</feature>
<dbReference type="SMART" id="SM00220">
    <property type="entry name" value="S_TKc"/>
    <property type="match status" value="1"/>
</dbReference>
<keyword evidence="6" id="KW-0418">Kinase</keyword>
<dbReference type="PROSITE" id="PS50011">
    <property type="entry name" value="PROTEIN_KINASE_DOM"/>
    <property type="match status" value="1"/>
</dbReference>
<dbReference type="InterPro" id="IPR011009">
    <property type="entry name" value="Kinase-like_dom_sf"/>
</dbReference>